<evidence type="ECO:0000313" key="2">
    <source>
        <dbReference type="EMBL" id="GGS24327.1"/>
    </source>
</evidence>
<reference evidence="2" key="2">
    <citation type="submission" date="2020-09" db="EMBL/GenBank/DDBJ databases">
        <authorList>
            <person name="Sun Q."/>
            <person name="Ohkuma M."/>
        </authorList>
    </citation>
    <scope>NUCLEOTIDE SEQUENCE</scope>
    <source>
        <strain evidence="2">JCM 4234</strain>
    </source>
</reference>
<comment type="caution">
    <text evidence="2">The sequence shown here is derived from an EMBL/GenBank/DDBJ whole genome shotgun (WGS) entry which is preliminary data.</text>
</comment>
<evidence type="ECO:0000256" key="1">
    <source>
        <dbReference type="SAM" id="MobiDB-lite"/>
    </source>
</evidence>
<reference evidence="2" key="1">
    <citation type="journal article" date="2014" name="Int. J. Syst. Evol. Microbiol.">
        <title>Complete genome sequence of Corynebacterium casei LMG S-19264T (=DSM 44701T), isolated from a smear-ripened cheese.</title>
        <authorList>
            <consortium name="US DOE Joint Genome Institute (JGI-PGF)"/>
            <person name="Walter F."/>
            <person name="Albersmeier A."/>
            <person name="Kalinowski J."/>
            <person name="Ruckert C."/>
        </authorList>
    </citation>
    <scope>NUCLEOTIDE SEQUENCE</scope>
    <source>
        <strain evidence="2">JCM 4234</strain>
    </source>
</reference>
<keyword evidence="3" id="KW-1185">Reference proteome</keyword>
<protein>
    <submittedName>
        <fullName evidence="2">Uncharacterized protein</fullName>
    </submittedName>
</protein>
<dbReference type="AlphaFoldDB" id="A0A918LA70"/>
<evidence type="ECO:0000313" key="3">
    <source>
        <dbReference type="Proteomes" id="UP000653493"/>
    </source>
</evidence>
<name>A0A918LA70_STRGD</name>
<gene>
    <name evidence="2" type="ORF">GCM10010238_10560</name>
</gene>
<organism evidence="2 3">
    <name type="scientific">Streptomyces griseoviridis</name>
    <dbReference type="NCBI Taxonomy" id="45398"/>
    <lineage>
        <taxon>Bacteria</taxon>
        <taxon>Bacillati</taxon>
        <taxon>Actinomycetota</taxon>
        <taxon>Actinomycetes</taxon>
        <taxon>Kitasatosporales</taxon>
        <taxon>Streptomycetaceae</taxon>
        <taxon>Streptomyces</taxon>
    </lineage>
</organism>
<accession>A0A918LA70</accession>
<feature type="region of interest" description="Disordered" evidence="1">
    <location>
        <begin position="1"/>
        <end position="51"/>
    </location>
</feature>
<proteinExistence type="predicted"/>
<dbReference type="Proteomes" id="UP000653493">
    <property type="component" value="Unassembled WGS sequence"/>
</dbReference>
<sequence>MPVAMTAAPAAGGRPAHQARRAEVPDDMAPMLESGAAQAGRTTLWIDDSPS</sequence>
<dbReference type="EMBL" id="BMSL01000002">
    <property type="protein sequence ID" value="GGS24327.1"/>
    <property type="molecule type" value="Genomic_DNA"/>
</dbReference>